<feature type="domain" description="Major facilitator superfamily (MFS) profile" evidence="6">
    <location>
        <begin position="9"/>
        <end position="386"/>
    </location>
</feature>
<dbReference type="Pfam" id="PF07690">
    <property type="entry name" value="MFS_1"/>
    <property type="match status" value="1"/>
</dbReference>
<dbReference type="CDD" id="cd17325">
    <property type="entry name" value="MFS_MdtG_SLC18_like"/>
    <property type="match status" value="1"/>
</dbReference>
<keyword evidence="3 5" id="KW-1133">Transmembrane helix</keyword>
<dbReference type="Proteomes" id="UP001295463">
    <property type="component" value="Chromosome"/>
</dbReference>
<dbReference type="EMBL" id="OW150024">
    <property type="protein sequence ID" value="CAH2031713.1"/>
    <property type="molecule type" value="Genomic_DNA"/>
</dbReference>
<evidence type="ECO:0000256" key="2">
    <source>
        <dbReference type="ARBA" id="ARBA00022692"/>
    </source>
</evidence>
<accession>A0ABN8HFX1</accession>
<evidence type="ECO:0000256" key="5">
    <source>
        <dbReference type="SAM" id="Phobius"/>
    </source>
</evidence>
<dbReference type="InterPro" id="IPR005828">
    <property type="entry name" value="MFS_sugar_transport-like"/>
</dbReference>
<feature type="transmembrane region" description="Helical" evidence="5">
    <location>
        <begin position="161"/>
        <end position="183"/>
    </location>
</feature>
<dbReference type="Pfam" id="PF00083">
    <property type="entry name" value="Sugar_tr"/>
    <property type="match status" value="1"/>
</dbReference>
<feature type="transmembrane region" description="Helical" evidence="5">
    <location>
        <begin position="76"/>
        <end position="97"/>
    </location>
</feature>
<reference evidence="7 8" key="1">
    <citation type="submission" date="2022-03" db="EMBL/GenBank/DDBJ databases">
        <authorList>
            <person name="Koch H."/>
        </authorList>
    </citation>
    <scope>NUCLEOTIDE SEQUENCE [LARGE SCALE GENOMIC DNA]</scope>
    <source>
        <strain evidence="7 8">G1</strain>
    </source>
</reference>
<feature type="transmembrane region" description="Helical" evidence="5">
    <location>
        <begin position="7"/>
        <end position="26"/>
    </location>
</feature>
<feature type="transmembrane region" description="Helical" evidence="5">
    <location>
        <begin position="274"/>
        <end position="291"/>
    </location>
</feature>
<dbReference type="PANTHER" id="PTHR23518">
    <property type="entry name" value="C-METHYLTRANSFERASE"/>
    <property type="match status" value="1"/>
</dbReference>
<keyword evidence="2 5" id="KW-0812">Transmembrane</keyword>
<feature type="transmembrane region" description="Helical" evidence="5">
    <location>
        <begin position="103"/>
        <end position="122"/>
    </location>
</feature>
<dbReference type="SUPFAM" id="SSF103473">
    <property type="entry name" value="MFS general substrate transporter"/>
    <property type="match status" value="1"/>
</dbReference>
<organism evidence="7 8">
    <name type="scientific">Trichlorobacter ammonificans</name>
    <dbReference type="NCBI Taxonomy" id="2916410"/>
    <lineage>
        <taxon>Bacteria</taxon>
        <taxon>Pseudomonadati</taxon>
        <taxon>Thermodesulfobacteriota</taxon>
        <taxon>Desulfuromonadia</taxon>
        <taxon>Geobacterales</taxon>
        <taxon>Geobacteraceae</taxon>
        <taxon>Trichlorobacter</taxon>
    </lineage>
</organism>
<sequence length="398" mass="41122">MPDRRYLIPFLSLCLINFVAFFSSYLRLPVMPLYAASLGADPTRVGIINGAFMLTAGLLSIPAGMLADRLGRKPPIVIGSLAIACSSLLIPICSLPLQMAGAYVLFGAGLAAFAPAMMSLVADIVPSEKFGQAYGWYTTAGYFAMTIGPATGGLLAESVGLRTVFAISGGLTLAVTLTAAALLPRGRGRHRSELHTILGSSMVLLRNHHLQACLLATVGSCIGYGIFLTFLPLSAVSHGLVPGQVGIIFAAQAMTNVISRIPIGTVADKVDRRWIVAAGLIVLSLALGGLGGTDQLAAMLVCAVVLGIGMALIYTAVGALIAEQVPPVQRGLAMGMYHSCVFLGMMAGATTIGIALKRISFSTGYLAGGGMGLCTLLGFIALSRSQRGQPPLSSAPEP</sequence>
<evidence type="ECO:0000313" key="7">
    <source>
        <dbReference type="EMBL" id="CAH2031713.1"/>
    </source>
</evidence>
<gene>
    <name evidence="7" type="ORF">GEAMG1_1881</name>
</gene>
<feature type="transmembrane region" description="Helical" evidence="5">
    <location>
        <begin position="212"/>
        <end position="235"/>
    </location>
</feature>
<comment type="subcellular location">
    <subcellularLocation>
        <location evidence="1">Membrane</location>
        <topology evidence="1">Multi-pass membrane protein</topology>
    </subcellularLocation>
</comment>
<keyword evidence="8" id="KW-1185">Reference proteome</keyword>
<name>A0ABN8HFX1_9BACT</name>
<dbReference type="InterPro" id="IPR020846">
    <property type="entry name" value="MFS_dom"/>
</dbReference>
<evidence type="ECO:0000256" key="1">
    <source>
        <dbReference type="ARBA" id="ARBA00004141"/>
    </source>
</evidence>
<feature type="transmembrane region" description="Helical" evidence="5">
    <location>
        <begin position="362"/>
        <end position="382"/>
    </location>
</feature>
<dbReference type="InterPro" id="IPR036259">
    <property type="entry name" value="MFS_trans_sf"/>
</dbReference>
<feature type="transmembrane region" description="Helical" evidence="5">
    <location>
        <begin position="134"/>
        <end position="155"/>
    </location>
</feature>
<feature type="transmembrane region" description="Helical" evidence="5">
    <location>
        <begin position="46"/>
        <end position="64"/>
    </location>
</feature>
<protein>
    <submittedName>
        <fullName evidence="7">Major facilitator superfamily MFS_1</fullName>
    </submittedName>
</protein>
<dbReference type="InterPro" id="IPR005829">
    <property type="entry name" value="Sugar_transporter_CS"/>
</dbReference>
<evidence type="ECO:0000259" key="6">
    <source>
        <dbReference type="PROSITE" id="PS50850"/>
    </source>
</evidence>
<evidence type="ECO:0000256" key="3">
    <source>
        <dbReference type="ARBA" id="ARBA00022989"/>
    </source>
</evidence>
<dbReference type="Gene3D" id="1.20.1250.20">
    <property type="entry name" value="MFS general substrate transporter like domains"/>
    <property type="match status" value="2"/>
</dbReference>
<dbReference type="RefSeq" id="WP_305732517.1">
    <property type="nucleotide sequence ID" value="NZ_OW150024.1"/>
</dbReference>
<dbReference type="PROSITE" id="PS00216">
    <property type="entry name" value="SUGAR_TRANSPORT_1"/>
    <property type="match status" value="1"/>
</dbReference>
<proteinExistence type="predicted"/>
<keyword evidence="4 5" id="KW-0472">Membrane</keyword>
<dbReference type="InterPro" id="IPR011701">
    <property type="entry name" value="MFS"/>
</dbReference>
<dbReference type="PANTHER" id="PTHR23518:SF2">
    <property type="entry name" value="MAJOR FACILITATOR SUPERFAMILY TRANSPORTER"/>
    <property type="match status" value="1"/>
</dbReference>
<feature type="transmembrane region" description="Helical" evidence="5">
    <location>
        <begin position="297"/>
        <end position="322"/>
    </location>
</feature>
<evidence type="ECO:0000313" key="8">
    <source>
        <dbReference type="Proteomes" id="UP001295463"/>
    </source>
</evidence>
<feature type="transmembrane region" description="Helical" evidence="5">
    <location>
        <begin position="334"/>
        <end position="356"/>
    </location>
</feature>
<evidence type="ECO:0000256" key="4">
    <source>
        <dbReference type="ARBA" id="ARBA00023136"/>
    </source>
</evidence>
<dbReference type="PROSITE" id="PS50850">
    <property type="entry name" value="MFS"/>
    <property type="match status" value="1"/>
</dbReference>